<dbReference type="PANTHER" id="PTHR10003">
    <property type="entry name" value="SUPEROXIDE DISMUTASE CU-ZN -RELATED"/>
    <property type="match status" value="1"/>
</dbReference>
<sequence length="177" mass="18069">MRHPARLLSLILATAAAAAATGCAHTGSGSAATARLEPTRGNTVTGDVRFVQQADAVRVSGEVRGLAPNTEHGFHIHEKGDCSSGDGNSAGGHFNPLAKPHGQHDHGDHHAGDLPSLVADANGVARFSFESRTISVGSSSTDIVGRGLIVHAQADDYVTQPTGNAGARLACAVIQAR</sequence>
<dbReference type="GO" id="GO:0004784">
    <property type="term" value="F:superoxide dismutase activity"/>
    <property type="evidence" value="ECO:0007669"/>
    <property type="project" value="UniProtKB-EC"/>
</dbReference>
<evidence type="ECO:0000256" key="1">
    <source>
        <dbReference type="ARBA" id="ARBA00010457"/>
    </source>
</evidence>
<dbReference type="InterPro" id="IPR018152">
    <property type="entry name" value="SOD_Cu/Zn_BS"/>
</dbReference>
<dbReference type="PROSITE" id="PS51257">
    <property type="entry name" value="PROKAR_LIPOPROTEIN"/>
    <property type="match status" value="1"/>
</dbReference>
<evidence type="ECO:0000256" key="4">
    <source>
        <dbReference type="SAM" id="SignalP"/>
    </source>
</evidence>
<dbReference type="EMBL" id="JAVIZX010000001">
    <property type="protein sequence ID" value="MDR6215630.1"/>
    <property type="molecule type" value="Genomic_DNA"/>
</dbReference>
<keyword evidence="2" id="KW-0479">Metal-binding</keyword>
<accession>A0ABU1IES5</accession>
<evidence type="ECO:0000259" key="5">
    <source>
        <dbReference type="Pfam" id="PF00080"/>
    </source>
</evidence>
<comment type="catalytic activity">
    <reaction evidence="2">
        <text>2 superoxide + 2 H(+) = H2O2 + O2</text>
        <dbReference type="Rhea" id="RHEA:20696"/>
        <dbReference type="ChEBI" id="CHEBI:15378"/>
        <dbReference type="ChEBI" id="CHEBI:15379"/>
        <dbReference type="ChEBI" id="CHEBI:16240"/>
        <dbReference type="ChEBI" id="CHEBI:18421"/>
        <dbReference type="EC" id="1.15.1.1"/>
    </reaction>
</comment>
<dbReference type="PROSITE" id="PS00087">
    <property type="entry name" value="SOD_CU_ZN_1"/>
    <property type="match status" value="1"/>
</dbReference>
<name>A0ABU1IES5_9BURK</name>
<dbReference type="InterPro" id="IPR024134">
    <property type="entry name" value="SOD_Cu/Zn_/chaperone"/>
</dbReference>
<comment type="function">
    <text evidence="2">Destroys radicals which are normally produced within the cells and which are toxic to biological systems.</text>
</comment>
<dbReference type="Pfam" id="PF00080">
    <property type="entry name" value="Sod_Cu"/>
    <property type="match status" value="1"/>
</dbReference>
<comment type="caution">
    <text evidence="6">The sequence shown here is derived from an EMBL/GenBank/DDBJ whole genome shotgun (WGS) entry which is preliminary data.</text>
</comment>
<evidence type="ECO:0000256" key="3">
    <source>
        <dbReference type="SAM" id="MobiDB-lite"/>
    </source>
</evidence>
<keyword evidence="4" id="KW-0732">Signal</keyword>
<feature type="domain" description="Superoxide dismutase copper/zinc binding" evidence="5">
    <location>
        <begin position="44"/>
        <end position="174"/>
    </location>
</feature>
<dbReference type="Gene3D" id="2.60.40.200">
    <property type="entry name" value="Superoxide dismutase, copper/zinc binding domain"/>
    <property type="match status" value="1"/>
</dbReference>
<evidence type="ECO:0000256" key="2">
    <source>
        <dbReference type="RuleBase" id="RU000393"/>
    </source>
</evidence>
<keyword evidence="2" id="KW-0186">Copper</keyword>
<keyword evidence="7" id="KW-1185">Reference proteome</keyword>
<organism evidence="6 7">
    <name type="scientific">Paracidovorax wautersii</name>
    <dbReference type="NCBI Taxonomy" id="1177982"/>
    <lineage>
        <taxon>Bacteria</taxon>
        <taxon>Pseudomonadati</taxon>
        <taxon>Pseudomonadota</taxon>
        <taxon>Betaproteobacteria</taxon>
        <taxon>Burkholderiales</taxon>
        <taxon>Comamonadaceae</taxon>
        <taxon>Paracidovorax</taxon>
    </lineage>
</organism>
<feature type="signal peptide" evidence="4">
    <location>
        <begin position="1"/>
        <end position="19"/>
    </location>
</feature>
<proteinExistence type="inferred from homology"/>
<dbReference type="InterPro" id="IPR036423">
    <property type="entry name" value="SOD-like_Cu/Zn_dom_sf"/>
</dbReference>
<protein>
    <recommendedName>
        <fullName evidence="2">Superoxide dismutase [Cu-Zn]</fullName>
        <ecNumber evidence="2">1.15.1.1</ecNumber>
    </recommendedName>
</protein>
<dbReference type="RefSeq" id="WP_309830419.1">
    <property type="nucleotide sequence ID" value="NZ_JAVIZX010000001.1"/>
</dbReference>
<comment type="similarity">
    <text evidence="1 2">Belongs to the Cu-Zn superoxide dismutase family.</text>
</comment>
<dbReference type="InterPro" id="IPR001424">
    <property type="entry name" value="SOD_Cu_Zn_dom"/>
</dbReference>
<keyword evidence="2" id="KW-0862">Zinc</keyword>
<feature type="region of interest" description="Disordered" evidence="3">
    <location>
        <begin position="84"/>
        <end position="109"/>
    </location>
</feature>
<dbReference type="Proteomes" id="UP001267710">
    <property type="component" value="Unassembled WGS sequence"/>
</dbReference>
<dbReference type="CDD" id="cd00305">
    <property type="entry name" value="Cu-Zn_Superoxide_Dismutase"/>
    <property type="match status" value="1"/>
</dbReference>
<evidence type="ECO:0000313" key="7">
    <source>
        <dbReference type="Proteomes" id="UP001267710"/>
    </source>
</evidence>
<reference evidence="6 7" key="1">
    <citation type="submission" date="2023-08" db="EMBL/GenBank/DDBJ databases">
        <title>Functional and genomic diversity of the sorghum phyllosphere microbiome.</title>
        <authorList>
            <person name="Shade A."/>
        </authorList>
    </citation>
    <scope>NUCLEOTIDE SEQUENCE [LARGE SCALE GENOMIC DNA]</scope>
    <source>
        <strain evidence="6 7">SORGH_AS_0335</strain>
    </source>
</reference>
<dbReference type="PRINTS" id="PR00068">
    <property type="entry name" value="CUZNDISMTASE"/>
</dbReference>
<gene>
    <name evidence="6" type="ORF">QE399_003319</name>
</gene>
<comment type="cofactor">
    <cofactor evidence="2">
        <name>Cu cation</name>
        <dbReference type="ChEBI" id="CHEBI:23378"/>
    </cofactor>
    <text evidence="2">Binds 1 copper ion per subunit.</text>
</comment>
<dbReference type="EC" id="1.15.1.1" evidence="2"/>
<dbReference type="SUPFAM" id="SSF49329">
    <property type="entry name" value="Cu,Zn superoxide dismutase-like"/>
    <property type="match status" value="1"/>
</dbReference>
<evidence type="ECO:0000313" key="6">
    <source>
        <dbReference type="EMBL" id="MDR6215630.1"/>
    </source>
</evidence>
<comment type="cofactor">
    <cofactor evidence="2">
        <name>Zn(2+)</name>
        <dbReference type="ChEBI" id="CHEBI:29105"/>
    </cofactor>
    <text evidence="2">Binds 1 zinc ion per subunit.</text>
</comment>
<dbReference type="PROSITE" id="PS00332">
    <property type="entry name" value="SOD_CU_ZN_2"/>
    <property type="match status" value="1"/>
</dbReference>
<keyword evidence="2 6" id="KW-0560">Oxidoreductase</keyword>
<feature type="chain" id="PRO_5045688046" description="Superoxide dismutase [Cu-Zn]" evidence="4">
    <location>
        <begin position="20"/>
        <end position="177"/>
    </location>
</feature>